<feature type="coiled-coil region" evidence="1">
    <location>
        <begin position="37"/>
        <end position="107"/>
    </location>
</feature>
<keyword evidence="3" id="KW-1185">Reference proteome</keyword>
<accession>A0ABN2IRL6</accession>
<keyword evidence="1" id="KW-0175">Coiled coil</keyword>
<evidence type="ECO:0000256" key="1">
    <source>
        <dbReference type="SAM" id="Coils"/>
    </source>
</evidence>
<name>A0ABN2IRL6_9MICO</name>
<comment type="caution">
    <text evidence="2">The sequence shown here is derived from an EMBL/GenBank/DDBJ whole genome shotgun (WGS) entry which is preliminary data.</text>
</comment>
<sequence>MKSYVARIARRVAPRTVRNLEALSDLTADHGEGPLRFVAYERELQDLRREVDALRRDHRRVAELYDVVFERARQDAAAAGVAPVPDRSVTDRAVADLEERLAAEREQGKASGA</sequence>
<proteinExistence type="predicted"/>
<organism evidence="2 3">
    <name type="scientific">Isoptericola hypogeus</name>
    <dbReference type="NCBI Taxonomy" id="300179"/>
    <lineage>
        <taxon>Bacteria</taxon>
        <taxon>Bacillati</taxon>
        <taxon>Actinomycetota</taxon>
        <taxon>Actinomycetes</taxon>
        <taxon>Micrococcales</taxon>
        <taxon>Promicromonosporaceae</taxon>
        <taxon>Isoptericola</taxon>
    </lineage>
</organism>
<gene>
    <name evidence="2" type="ORF">GCM10009809_03330</name>
</gene>
<evidence type="ECO:0008006" key="4">
    <source>
        <dbReference type="Google" id="ProtNLM"/>
    </source>
</evidence>
<reference evidence="2 3" key="1">
    <citation type="journal article" date="2019" name="Int. J. Syst. Evol. Microbiol.">
        <title>The Global Catalogue of Microorganisms (GCM) 10K type strain sequencing project: providing services to taxonomists for standard genome sequencing and annotation.</title>
        <authorList>
            <consortium name="The Broad Institute Genomics Platform"/>
            <consortium name="The Broad Institute Genome Sequencing Center for Infectious Disease"/>
            <person name="Wu L."/>
            <person name="Ma J."/>
        </authorList>
    </citation>
    <scope>NUCLEOTIDE SEQUENCE [LARGE SCALE GENOMIC DNA]</scope>
    <source>
        <strain evidence="2 3">JCM 15589</strain>
    </source>
</reference>
<dbReference type="Proteomes" id="UP001501138">
    <property type="component" value="Unassembled WGS sequence"/>
</dbReference>
<protein>
    <recommendedName>
        <fullName evidence="4">DivIVA domain-containing protein</fullName>
    </recommendedName>
</protein>
<evidence type="ECO:0000313" key="2">
    <source>
        <dbReference type="EMBL" id="GAA1710324.1"/>
    </source>
</evidence>
<dbReference type="RefSeq" id="WP_344244997.1">
    <property type="nucleotide sequence ID" value="NZ_BAAAPM010000002.1"/>
</dbReference>
<dbReference type="EMBL" id="BAAAPM010000002">
    <property type="protein sequence ID" value="GAA1710324.1"/>
    <property type="molecule type" value="Genomic_DNA"/>
</dbReference>
<evidence type="ECO:0000313" key="3">
    <source>
        <dbReference type="Proteomes" id="UP001501138"/>
    </source>
</evidence>